<dbReference type="InterPro" id="IPR036047">
    <property type="entry name" value="F-box-like_dom_sf"/>
</dbReference>
<gene>
    <name evidence="1" type="ORF">DFH07DRAFT_1064772</name>
</gene>
<keyword evidence="2" id="KW-1185">Reference proteome</keyword>
<evidence type="ECO:0000313" key="2">
    <source>
        <dbReference type="Proteomes" id="UP001215280"/>
    </source>
</evidence>
<comment type="caution">
    <text evidence="1">The sequence shown here is derived from an EMBL/GenBank/DDBJ whole genome shotgun (WGS) entry which is preliminary data.</text>
</comment>
<dbReference type="Proteomes" id="UP001215280">
    <property type="component" value="Unassembled WGS sequence"/>
</dbReference>
<protein>
    <recommendedName>
        <fullName evidence="3">F-box domain-containing protein</fullName>
    </recommendedName>
</protein>
<name>A0AAD7MY64_9AGAR</name>
<accession>A0AAD7MY64</accession>
<sequence length="398" mass="44867">MTTQAALDTSPDPLFPPELTEIIISNVGDKATLRVCSLVCRAWLITTRDQLHHRLFLAGEKILPFLVMLSSPHNTYVDVVQTIQIVGAENAPVLLARLPEFSHLKTIEIQGVDFPYQFSALPAVTSLTVYSKFPSFYAFTQFLTRFPGLKTLILGPITFDNESPPSIESTALSATLRLDQLSLVADWFDNDRVRDWLASEPIGLVTRDLTLRFYTLDSQRANAISQFIHRLGAHLKHLHLLDLAYCRVPSYPAEEVDLRLSTALRTLHIGGAINFCLYLDPPDPLPDGDSLLNYPAWDLHISPRLIPLLKRFTSESLESLIFDVNIVEWRFAPREPSSLGAFIGIFERSGPYTGITKLEFRAAWETRRKHPHRETFEYMVVEQLPPSIACVAALVTDK</sequence>
<evidence type="ECO:0008006" key="3">
    <source>
        <dbReference type="Google" id="ProtNLM"/>
    </source>
</evidence>
<dbReference type="SUPFAM" id="SSF52047">
    <property type="entry name" value="RNI-like"/>
    <property type="match status" value="1"/>
</dbReference>
<reference evidence="1" key="1">
    <citation type="submission" date="2023-03" db="EMBL/GenBank/DDBJ databases">
        <title>Massive genome expansion in bonnet fungi (Mycena s.s.) driven by repeated elements and novel gene families across ecological guilds.</title>
        <authorList>
            <consortium name="Lawrence Berkeley National Laboratory"/>
            <person name="Harder C.B."/>
            <person name="Miyauchi S."/>
            <person name="Viragh M."/>
            <person name="Kuo A."/>
            <person name="Thoen E."/>
            <person name="Andreopoulos B."/>
            <person name="Lu D."/>
            <person name="Skrede I."/>
            <person name="Drula E."/>
            <person name="Henrissat B."/>
            <person name="Morin E."/>
            <person name="Kohler A."/>
            <person name="Barry K."/>
            <person name="LaButti K."/>
            <person name="Morin E."/>
            <person name="Salamov A."/>
            <person name="Lipzen A."/>
            <person name="Mereny Z."/>
            <person name="Hegedus B."/>
            <person name="Baldrian P."/>
            <person name="Stursova M."/>
            <person name="Weitz H."/>
            <person name="Taylor A."/>
            <person name="Grigoriev I.V."/>
            <person name="Nagy L.G."/>
            <person name="Martin F."/>
            <person name="Kauserud H."/>
        </authorList>
    </citation>
    <scope>NUCLEOTIDE SEQUENCE</scope>
    <source>
        <strain evidence="1">CBHHK188m</strain>
    </source>
</reference>
<evidence type="ECO:0000313" key="1">
    <source>
        <dbReference type="EMBL" id="KAJ7737236.1"/>
    </source>
</evidence>
<dbReference type="EMBL" id="JARJLG010000144">
    <property type="protein sequence ID" value="KAJ7737236.1"/>
    <property type="molecule type" value="Genomic_DNA"/>
</dbReference>
<dbReference type="AlphaFoldDB" id="A0AAD7MY64"/>
<organism evidence="1 2">
    <name type="scientific">Mycena maculata</name>
    <dbReference type="NCBI Taxonomy" id="230809"/>
    <lineage>
        <taxon>Eukaryota</taxon>
        <taxon>Fungi</taxon>
        <taxon>Dikarya</taxon>
        <taxon>Basidiomycota</taxon>
        <taxon>Agaricomycotina</taxon>
        <taxon>Agaricomycetes</taxon>
        <taxon>Agaricomycetidae</taxon>
        <taxon>Agaricales</taxon>
        <taxon>Marasmiineae</taxon>
        <taxon>Mycenaceae</taxon>
        <taxon>Mycena</taxon>
    </lineage>
</organism>
<proteinExistence type="predicted"/>
<dbReference type="SUPFAM" id="SSF81383">
    <property type="entry name" value="F-box domain"/>
    <property type="match status" value="1"/>
</dbReference>